<dbReference type="InterPro" id="IPR035892">
    <property type="entry name" value="C2_domain_sf"/>
</dbReference>
<evidence type="ECO:0000256" key="3">
    <source>
        <dbReference type="SAM" id="Phobius"/>
    </source>
</evidence>
<dbReference type="GO" id="GO:0070382">
    <property type="term" value="C:exocytic vesicle"/>
    <property type="evidence" value="ECO:0007669"/>
    <property type="project" value="TreeGrafter"/>
</dbReference>
<dbReference type="GO" id="GO:0017156">
    <property type="term" value="P:calcium-ion regulated exocytosis"/>
    <property type="evidence" value="ECO:0007669"/>
    <property type="project" value="TreeGrafter"/>
</dbReference>
<reference evidence="5 6" key="1">
    <citation type="submission" date="2024-04" db="EMBL/GenBank/DDBJ databases">
        <authorList>
            <person name="Waldvogel A.-M."/>
            <person name="Schoenle A."/>
        </authorList>
    </citation>
    <scope>NUCLEOTIDE SEQUENCE [LARGE SCALE GENOMIC DNA]</scope>
</reference>
<dbReference type="Pfam" id="PF00168">
    <property type="entry name" value="C2"/>
    <property type="match status" value="2"/>
</dbReference>
<dbReference type="GO" id="GO:0005886">
    <property type="term" value="C:plasma membrane"/>
    <property type="evidence" value="ECO:0007669"/>
    <property type="project" value="TreeGrafter"/>
</dbReference>
<dbReference type="EMBL" id="OZ035845">
    <property type="protein sequence ID" value="CAL1599562.1"/>
    <property type="molecule type" value="Genomic_DNA"/>
</dbReference>
<evidence type="ECO:0000256" key="2">
    <source>
        <dbReference type="SAM" id="MobiDB-lite"/>
    </source>
</evidence>
<evidence type="ECO:0000256" key="1">
    <source>
        <dbReference type="ARBA" id="ARBA00006996"/>
    </source>
</evidence>
<dbReference type="GO" id="GO:0005544">
    <property type="term" value="F:calcium-dependent phospholipid binding"/>
    <property type="evidence" value="ECO:0007669"/>
    <property type="project" value="TreeGrafter"/>
</dbReference>
<dbReference type="PROSITE" id="PS50004">
    <property type="entry name" value="C2"/>
    <property type="match status" value="2"/>
</dbReference>
<dbReference type="PANTHER" id="PTHR10024">
    <property type="entry name" value="SYNAPTOTAGMIN"/>
    <property type="match status" value="1"/>
</dbReference>
<proteinExistence type="inferred from homology"/>
<dbReference type="PANTHER" id="PTHR10024:SF234">
    <property type="entry name" value="SYNAPTOTAGMIN-15-RELATED"/>
    <property type="match status" value="1"/>
</dbReference>
<keyword evidence="6" id="KW-1185">Reference proteome</keyword>
<feature type="region of interest" description="Disordered" evidence="2">
    <location>
        <begin position="96"/>
        <end position="129"/>
    </location>
</feature>
<dbReference type="AlphaFoldDB" id="A0AAV2LJN0"/>
<dbReference type="SUPFAM" id="SSF49562">
    <property type="entry name" value="C2 domain (Calcium/lipid-binding domain, CaLB)"/>
    <property type="match status" value="2"/>
</dbReference>
<dbReference type="SMART" id="SM00239">
    <property type="entry name" value="C2"/>
    <property type="match status" value="2"/>
</dbReference>
<name>A0AAV2LJN0_KNICA</name>
<comment type="similarity">
    <text evidence="1">Belongs to the synaptotagmin family.</text>
</comment>
<evidence type="ECO:0000313" key="6">
    <source>
        <dbReference type="Proteomes" id="UP001497482"/>
    </source>
</evidence>
<dbReference type="GO" id="GO:0000149">
    <property type="term" value="F:SNARE binding"/>
    <property type="evidence" value="ECO:0007669"/>
    <property type="project" value="TreeGrafter"/>
</dbReference>
<dbReference type="Gene3D" id="2.60.40.150">
    <property type="entry name" value="C2 domain"/>
    <property type="match status" value="2"/>
</dbReference>
<accession>A0AAV2LJN0</accession>
<dbReference type="Proteomes" id="UP001497482">
    <property type="component" value="Chromosome 23"/>
</dbReference>
<keyword evidence="3" id="KW-0812">Transmembrane</keyword>
<protein>
    <recommendedName>
        <fullName evidence="4">C2 domain-containing protein</fullName>
    </recommendedName>
</protein>
<keyword evidence="3" id="KW-0472">Membrane</keyword>
<gene>
    <name evidence="5" type="ORF">KC01_LOCUS27810</name>
</gene>
<organism evidence="5 6">
    <name type="scientific">Knipowitschia caucasica</name>
    <name type="common">Caucasian dwarf goby</name>
    <name type="synonym">Pomatoschistus caucasicus</name>
    <dbReference type="NCBI Taxonomy" id="637954"/>
    <lineage>
        <taxon>Eukaryota</taxon>
        <taxon>Metazoa</taxon>
        <taxon>Chordata</taxon>
        <taxon>Craniata</taxon>
        <taxon>Vertebrata</taxon>
        <taxon>Euteleostomi</taxon>
        <taxon>Actinopterygii</taxon>
        <taxon>Neopterygii</taxon>
        <taxon>Teleostei</taxon>
        <taxon>Neoteleostei</taxon>
        <taxon>Acanthomorphata</taxon>
        <taxon>Gobiaria</taxon>
        <taxon>Gobiiformes</taxon>
        <taxon>Gobioidei</taxon>
        <taxon>Gobiidae</taxon>
        <taxon>Gobiinae</taxon>
        <taxon>Knipowitschia</taxon>
    </lineage>
</organism>
<feature type="domain" description="C2" evidence="4">
    <location>
        <begin position="154"/>
        <end position="283"/>
    </location>
</feature>
<feature type="domain" description="C2" evidence="4">
    <location>
        <begin position="295"/>
        <end position="410"/>
    </location>
</feature>
<sequence>MQLLQKDFHSRDSTSTMNEMVLALSLSALLFALVSALTLWCLRRSRLRRSHQELTPLVPQGPWTTSGPWTTPAGVPFEIPPRFFSRKPEEVQLKDLEQRPDPDPEPGPGTGQEPGPGVELQPGQNHRGSLSVSSWYPLGSVVSSLYPSSPASPPSPLICFSLQYRPDSEQLLVSLLRLSNLPPGLCSDTMIQLRLLPEDRRHLLARARTTGTRTTETKTTGTTGAVAEFHHSTVFQVSPQVASVSTLSLSVLSLSPDSDHRPVGRVDVPLRGHLCHTGRVQWKALQTHHEAQSAGVGEVLVSLSHNASAHRLTAAVVRARGLKDNIGLVVQVSVQVQSQLKSRRGPVLDSEDDPRINQNFSFKLKPSRAEQSCVRVEVLHQDQRTGVVPLGALILGPFMFARGPQLSHWTEALGAAGGAVERWHQLGPPL</sequence>
<dbReference type="InterPro" id="IPR000008">
    <property type="entry name" value="C2_dom"/>
</dbReference>
<keyword evidence="3" id="KW-1133">Transmembrane helix</keyword>
<evidence type="ECO:0000259" key="4">
    <source>
        <dbReference type="PROSITE" id="PS50004"/>
    </source>
</evidence>
<dbReference type="GO" id="GO:0005509">
    <property type="term" value="F:calcium ion binding"/>
    <property type="evidence" value="ECO:0007669"/>
    <property type="project" value="TreeGrafter"/>
</dbReference>
<dbReference type="GO" id="GO:0001786">
    <property type="term" value="F:phosphatidylserine binding"/>
    <property type="evidence" value="ECO:0007669"/>
    <property type="project" value="TreeGrafter"/>
</dbReference>
<dbReference type="GO" id="GO:0030276">
    <property type="term" value="F:clathrin binding"/>
    <property type="evidence" value="ECO:0007669"/>
    <property type="project" value="TreeGrafter"/>
</dbReference>
<evidence type="ECO:0000313" key="5">
    <source>
        <dbReference type="EMBL" id="CAL1599562.1"/>
    </source>
</evidence>
<feature type="transmembrane region" description="Helical" evidence="3">
    <location>
        <begin position="20"/>
        <end position="42"/>
    </location>
</feature>